<dbReference type="Gene3D" id="1.10.10.60">
    <property type="entry name" value="Homeodomain-like"/>
    <property type="match status" value="1"/>
</dbReference>
<dbReference type="GO" id="GO:0005634">
    <property type="term" value="C:nucleus"/>
    <property type="evidence" value="ECO:0007669"/>
    <property type="project" value="UniProtKB-SubCell"/>
</dbReference>
<keyword evidence="4 7" id="KW-0238">DNA-binding</keyword>
<dbReference type="Ensembl" id="ENSPCLT00000020706.1">
    <property type="protein sequence ID" value="ENSPCLP00000015733.1"/>
    <property type="gene ID" value="ENSPCLG00000012818.1"/>
</dbReference>
<evidence type="ECO:0000259" key="10">
    <source>
        <dbReference type="PROSITE" id="PS50071"/>
    </source>
</evidence>
<accession>A0A669QBW0</accession>
<dbReference type="Pfam" id="PF00046">
    <property type="entry name" value="Homeodomain"/>
    <property type="match status" value="1"/>
</dbReference>
<evidence type="ECO:0000256" key="6">
    <source>
        <dbReference type="ARBA" id="ARBA00023242"/>
    </source>
</evidence>
<feature type="region of interest" description="Disordered" evidence="9">
    <location>
        <begin position="1"/>
        <end position="32"/>
    </location>
</feature>
<proteinExistence type="inferred from homology"/>
<dbReference type="SUPFAM" id="SSF46689">
    <property type="entry name" value="Homeodomain-like"/>
    <property type="match status" value="1"/>
</dbReference>
<dbReference type="InterPro" id="IPR001356">
    <property type="entry name" value="HD"/>
</dbReference>
<dbReference type="GO" id="GO:0000977">
    <property type="term" value="F:RNA polymerase II transcription regulatory region sequence-specific DNA binding"/>
    <property type="evidence" value="ECO:0007669"/>
    <property type="project" value="TreeGrafter"/>
</dbReference>
<name>A0A669QBW0_PHACC</name>
<dbReference type="PANTHER" id="PTHR46123:SF4">
    <property type="entry name" value="MIX-TYPE HOMEOBOX GENE 1-RELATED"/>
    <property type="match status" value="1"/>
</dbReference>
<feature type="region of interest" description="Disordered" evidence="9">
    <location>
        <begin position="125"/>
        <end position="167"/>
    </location>
</feature>
<evidence type="ECO:0000256" key="7">
    <source>
        <dbReference type="PROSITE-ProRule" id="PRU00108"/>
    </source>
</evidence>
<evidence type="ECO:0000256" key="5">
    <source>
        <dbReference type="ARBA" id="ARBA00023155"/>
    </source>
</evidence>
<evidence type="ECO:0000256" key="3">
    <source>
        <dbReference type="ARBA" id="ARBA00022473"/>
    </source>
</evidence>
<comment type="subcellular location">
    <subcellularLocation>
        <location evidence="1 7 8">Nucleus</location>
    </subcellularLocation>
</comment>
<keyword evidence="3" id="KW-0217">Developmental protein</keyword>
<evidence type="ECO:0000256" key="2">
    <source>
        <dbReference type="ARBA" id="ARBA00005733"/>
    </source>
</evidence>
<dbReference type="InterPro" id="IPR009057">
    <property type="entry name" value="Homeodomain-like_sf"/>
</dbReference>
<keyword evidence="5 7" id="KW-0371">Homeobox</keyword>
<evidence type="ECO:0000313" key="12">
    <source>
        <dbReference type="Proteomes" id="UP000472261"/>
    </source>
</evidence>
<evidence type="ECO:0000256" key="8">
    <source>
        <dbReference type="RuleBase" id="RU000682"/>
    </source>
</evidence>
<evidence type="ECO:0000256" key="4">
    <source>
        <dbReference type="ARBA" id="ARBA00023125"/>
    </source>
</evidence>
<evidence type="ECO:0000313" key="11">
    <source>
        <dbReference type="Ensembl" id="ENSPCLP00000015733.1"/>
    </source>
</evidence>
<reference evidence="11" key="1">
    <citation type="submission" date="2025-08" db="UniProtKB">
        <authorList>
            <consortium name="Ensembl"/>
        </authorList>
    </citation>
    <scope>IDENTIFICATION</scope>
</reference>
<dbReference type="InterPro" id="IPR051306">
    <property type="entry name" value="Homeobox_regulator"/>
</dbReference>
<protein>
    <recommendedName>
        <fullName evidence="10">Homeobox domain-containing protein</fullName>
    </recommendedName>
</protein>
<dbReference type="PANTHER" id="PTHR46123">
    <property type="entry name" value="MIX-TYPE HOMEOBOX GENE 1-RELATED"/>
    <property type="match status" value="1"/>
</dbReference>
<dbReference type="AlphaFoldDB" id="A0A669QBW0"/>
<evidence type="ECO:0000256" key="1">
    <source>
        <dbReference type="ARBA" id="ARBA00004123"/>
    </source>
</evidence>
<feature type="region of interest" description="Disordered" evidence="9">
    <location>
        <begin position="47"/>
        <end position="73"/>
    </location>
</feature>
<organism evidence="11 12">
    <name type="scientific">Phasianus colchicus</name>
    <name type="common">Common pheasant</name>
    <dbReference type="NCBI Taxonomy" id="9054"/>
    <lineage>
        <taxon>Eukaryota</taxon>
        <taxon>Metazoa</taxon>
        <taxon>Chordata</taxon>
        <taxon>Craniata</taxon>
        <taxon>Vertebrata</taxon>
        <taxon>Euteleostomi</taxon>
        <taxon>Archelosauria</taxon>
        <taxon>Archosauria</taxon>
        <taxon>Dinosauria</taxon>
        <taxon>Saurischia</taxon>
        <taxon>Theropoda</taxon>
        <taxon>Coelurosauria</taxon>
        <taxon>Aves</taxon>
        <taxon>Neognathae</taxon>
        <taxon>Galloanserae</taxon>
        <taxon>Galliformes</taxon>
        <taxon>Phasianidae</taxon>
        <taxon>Phasianinae</taxon>
        <taxon>Phasianus</taxon>
    </lineage>
</organism>
<dbReference type="FunFam" id="1.10.10.60:FF:000312">
    <property type="entry name" value="Mix-type homeobox gene 1"/>
    <property type="match status" value="1"/>
</dbReference>
<dbReference type="Proteomes" id="UP000472261">
    <property type="component" value="Unplaced"/>
</dbReference>
<keyword evidence="6 7" id="KW-0539">Nucleus</keyword>
<comment type="similarity">
    <text evidence="2">Belongs to the paired homeobox family.</text>
</comment>
<dbReference type="CDD" id="cd00086">
    <property type="entry name" value="homeodomain"/>
    <property type="match status" value="1"/>
</dbReference>
<sequence length="402" mass="43503">MTMEVWETAVSHPALSAGQARAGGGRREPGGGLIRRGAAAAVAALMEPRSIPAGDAPPRRAAPREGGRRKRTSFSKAQLELLVRTFEKQPYPGIALREQLSGLTDIPESRIQVWFQNRRARQLNRKKSEGVRSPQPAAAKEERGHCGGGIGTERALQPGGNQSCSGQPLPWSGPQYARLDSHWRSCGIPAQSPSHFGLDCMGKGEQFGAGTVGSAPQHSLPVQQAQDYPYLKTSFPENYYADVFQPCTEDYLCLAAKENTYSKPVLSYLNVDQGLVNETYSYTKPNTSPFSNSSIPSCGEGESMLELKQMRHSSPHFAASEASPPAKHEGRYQGMCAAPEPSYGQQLLGTVSDYDPHWLGMRNEILGNGLDSLFEQNGEQGGPQSYLFALGGQNSACHLGHT</sequence>
<reference evidence="11" key="2">
    <citation type="submission" date="2025-09" db="UniProtKB">
        <authorList>
            <consortium name="Ensembl"/>
        </authorList>
    </citation>
    <scope>IDENTIFICATION</scope>
</reference>
<keyword evidence="12" id="KW-1185">Reference proteome</keyword>
<dbReference type="PROSITE" id="PS50071">
    <property type="entry name" value="HOMEOBOX_2"/>
    <property type="match status" value="1"/>
</dbReference>
<evidence type="ECO:0000256" key="9">
    <source>
        <dbReference type="SAM" id="MobiDB-lite"/>
    </source>
</evidence>
<dbReference type="SMART" id="SM00389">
    <property type="entry name" value="HOX"/>
    <property type="match status" value="1"/>
</dbReference>
<feature type="domain" description="Homeobox" evidence="10">
    <location>
        <begin position="65"/>
        <end position="125"/>
    </location>
</feature>
<dbReference type="OMA" id="EDHQYLA"/>
<feature type="DNA-binding region" description="Homeobox" evidence="7">
    <location>
        <begin position="67"/>
        <end position="126"/>
    </location>
</feature>
<dbReference type="GO" id="GO:0000981">
    <property type="term" value="F:DNA-binding transcription factor activity, RNA polymerase II-specific"/>
    <property type="evidence" value="ECO:0007669"/>
    <property type="project" value="TreeGrafter"/>
</dbReference>